<dbReference type="InterPro" id="IPR050931">
    <property type="entry name" value="Mito_Protein_Transport_Metaxin"/>
</dbReference>
<dbReference type="Proteomes" id="UP000823790">
    <property type="component" value="Unassembled WGS sequence"/>
</dbReference>
<dbReference type="InterPro" id="IPR040079">
    <property type="entry name" value="Glutathione_S-Trfase"/>
</dbReference>
<dbReference type="CDD" id="cd03193">
    <property type="entry name" value="GST_C_Metaxin"/>
    <property type="match status" value="1"/>
</dbReference>
<dbReference type="SFLD" id="SFLDG01200">
    <property type="entry name" value="SUF1.1"/>
    <property type="match status" value="1"/>
</dbReference>
<evidence type="ECO:0000259" key="1">
    <source>
        <dbReference type="Pfam" id="PF17171"/>
    </source>
</evidence>
<dbReference type="InterPro" id="IPR012336">
    <property type="entry name" value="Thioredoxin-like_fold"/>
</dbReference>
<dbReference type="PANTHER" id="PTHR12289:SF41">
    <property type="entry name" value="FAILED AXON CONNECTIONS-RELATED"/>
    <property type="match status" value="1"/>
</dbReference>
<evidence type="ECO:0000313" key="4">
    <source>
        <dbReference type="Proteomes" id="UP000823790"/>
    </source>
</evidence>
<evidence type="ECO:0000259" key="2">
    <source>
        <dbReference type="Pfam" id="PF17172"/>
    </source>
</evidence>
<dbReference type="Gene3D" id="3.40.30.10">
    <property type="entry name" value="Glutaredoxin"/>
    <property type="match status" value="1"/>
</dbReference>
<dbReference type="PANTHER" id="PTHR12289">
    <property type="entry name" value="METAXIN RELATED"/>
    <property type="match status" value="1"/>
</dbReference>
<dbReference type="Pfam" id="PF17172">
    <property type="entry name" value="GST_N_4"/>
    <property type="match status" value="1"/>
</dbReference>
<reference evidence="3 4" key="1">
    <citation type="submission" date="2021-04" db="EMBL/GenBank/DDBJ databases">
        <authorList>
            <person name="Huq M.A."/>
        </authorList>
    </citation>
    <scope>NUCLEOTIDE SEQUENCE [LARGE SCALE GENOMIC DNA]</scope>
    <source>
        <strain evidence="3 4">MAH-13</strain>
    </source>
</reference>
<dbReference type="EMBL" id="JAGJRS010000018">
    <property type="protein sequence ID" value="MBP1474467.1"/>
    <property type="molecule type" value="Genomic_DNA"/>
</dbReference>
<name>A0ABS4DN60_9GAMM</name>
<accession>A0ABS4DN60</accession>
<comment type="caution">
    <text evidence="3">The sequence shown here is derived from an EMBL/GenBank/DDBJ whole genome shotgun (WGS) entry which is preliminary data.</text>
</comment>
<dbReference type="Gene3D" id="1.20.1050.10">
    <property type="match status" value="1"/>
</dbReference>
<feature type="domain" description="Metaxin glutathione S-transferase" evidence="1">
    <location>
        <begin position="169"/>
        <end position="229"/>
    </location>
</feature>
<protein>
    <submittedName>
        <fullName evidence="3">Glutathione S-transferase family protein</fullName>
    </submittedName>
</protein>
<dbReference type="InterPro" id="IPR036282">
    <property type="entry name" value="Glutathione-S-Trfase_C_sf"/>
</dbReference>
<gene>
    <name evidence="3" type="ORF">J7I44_09145</name>
</gene>
<keyword evidence="4" id="KW-1185">Reference proteome</keyword>
<dbReference type="InterPro" id="IPR026928">
    <property type="entry name" value="FAX/IsoI-like"/>
</dbReference>
<dbReference type="SFLD" id="SFLDS00019">
    <property type="entry name" value="Glutathione_Transferase_(cytos"/>
    <property type="match status" value="1"/>
</dbReference>
<dbReference type="InterPro" id="IPR036249">
    <property type="entry name" value="Thioredoxin-like_sf"/>
</dbReference>
<dbReference type="RefSeq" id="WP_209619273.1">
    <property type="nucleotide sequence ID" value="NZ_JAGJRS010000018.1"/>
</dbReference>
<dbReference type="InterPro" id="IPR033468">
    <property type="entry name" value="Metaxin_GST"/>
</dbReference>
<dbReference type="SFLD" id="SFLDG01180">
    <property type="entry name" value="SUF1"/>
    <property type="match status" value="1"/>
</dbReference>
<sequence>MSASSLTLYTTRAGFDLPDTSPFVLKTEVQLQMAGLAYERVSAIPPQAPKGKLPYIDDDGVVVTDSTFIRAHVERTCGLDLDAGLDALQRAQAWAIERMLEDHLYFAMVWFRWLEPANFAKGPAHFADTAPEDQREQLRHELQSRKRAELHAQGLGRHTPEDIAVLGTRSIDALSVQLGDKPWLMGGTPSGVDATAFGMLACVLTPFFDTPLRRAAQAHGNLTAYVARMMQRHYPGHPWPA</sequence>
<dbReference type="Pfam" id="PF17171">
    <property type="entry name" value="GST_C_6"/>
    <property type="match status" value="1"/>
</dbReference>
<feature type="domain" description="Thioredoxin-like fold" evidence="2">
    <location>
        <begin position="22"/>
        <end position="118"/>
    </location>
</feature>
<proteinExistence type="predicted"/>
<dbReference type="SUPFAM" id="SSF52833">
    <property type="entry name" value="Thioredoxin-like"/>
    <property type="match status" value="1"/>
</dbReference>
<organism evidence="3 4">
    <name type="scientific">Frateuria flava</name>
    <dbReference type="NCBI Taxonomy" id="2821489"/>
    <lineage>
        <taxon>Bacteria</taxon>
        <taxon>Pseudomonadati</taxon>
        <taxon>Pseudomonadota</taxon>
        <taxon>Gammaproteobacteria</taxon>
        <taxon>Lysobacterales</taxon>
        <taxon>Rhodanobacteraceae</taxon>
        <taxon>Frateuria</taxon>
    </lineage>
</organism>
<dbReference type="SUPFAM" id="SSF47616">
    <property type="entry name" value="GST C-terminal domain-like"/>
    <property type="match status" value="1"/>
</dbReference>
<evidence type="ECO:0000313" key="3">
    <source>
        <dbReference type="EMBL" id="MBP1474467.1"/>
    </source>
</evidence>